<dbReference type="Pfam" id="PF13456">
    <property type="entry name" value="RVT_3"/>
    <property type="match status" value="1"/>
</dbReference>
<evidence type="ECO:0000313" key="2">
    <source>
        <dbReference type="EMBL" id="KAL0402251.1"/>
    </source>
</evidence>
<name>A0AAW2TF04_9LAMI</name>
<protein>
    <recommendedName>
        <fullName evidence="1">RNase H type-1 domain-containing protein</fullName>
    </recommendedName>
</protein>
<sequence length="58" mass="6358">MDPALAEYLAARDAISLAIQGGWQEVILEDDYKIVINRLSSCAADNSYIGVIVEDVRC</sequence>
<gene>
    <name evidence="2" type="ORF">Slati_4255000</name>
</gene>
<dbReference type="GO" id="GO:0004523">
    <property type="term" value="F:RNA-DNA hybrid ribonuclease activity"/>
    <property type="evidence" value="ECO:0007669"/>
    <property type="project" value="InterPro"/>
</dbReference>
<proteinExistence type="predicted"/>
<dbReference type="AlphaFoldDB" id="A0AAW2TF04"/>
<dbReference type="GO" id="GO:0003676">
    <property type="term" value="F:nucleic acid binding"/>
    <property type="evidence" value="ECO:0007669"/>
    <property type="project" value="InterPro"/>
</dbReference>
<reference evidence="2" key="1">
    <citation type="submission" date="2020-06" db="EMBL/GenBank/DDBJ databases">
        <authorList>
            <person name="Li T."/>
            <person name="Hu X."/>
            <person name="Zhang T."/>
            <person name="Song X."/>
            <person name="Zhang H."/>
            <person name="Dai N."/>
            <person name="Sheng W."/>
            <person name="Hou X."/>
            <person name="Wei L."/>
        </authorList>
    </citation>
    <scope>NUCLEOTIDE SEQUENCE</scope>
    <source>
        <strain evidence="2">KEN1</strain>
        <tissue evidence="2">Leaf</tissue>
    </source>
</reference>
<dbReference type="EMBL" id="JACGWN010000015">
    <property type="protein sequence ID" value="KAL0402251.1"/>
    <property type="molecule type" value="Genomic_DNA"/>
</dbReference>
<dbReference type="InterPro" id="IPR002156">
    <property type="entry name" value="RNaseH_domain"/>
</dbReference>
<feature type="domain" description="RNase H type-1" evidence="1">
    <location>
        <begin position="2"/>
        <end position="57"/>
    </location>
</feature>
<reference evidence="2" key="2">
    <citation type="journal article" date="2024" name="Plant">
        <title>Genomic evolution and insights into agronomic trait innovations of Sesamum species.</title>
        <authorList>
            <person name="Miao H."/>
            <person name="Wang L."/>
            <person name="Qu L."/>
            <person name="Liu H."/>
            <person name="Sun Y."/>
            <person name="Le M."/>
            <person name="Wang Q."/>
            <person name="Wei S."/>
            <person name="Zheng Y."/>
            <person name="Lin W."/>
            <person name="Duan Y."/>
            <person name="Cao H."/>
            <person name="Xiong S."/>
            <person name="Wang X."/>
            <person name="Wei L."/>
            <person name="Li C."/>
            <person name="Ma Q."/>
            <person name="Ju M."/>
            <person name="Zhao R."/>
            <person name="Li G."/>
            <person name="Mu C."/>
            <person name="Tian Q."/>
            <person name="Mei H."/>
            <person name="Zhang T."/>
            <person name="Gao T."/>
            <person name="Zhang H."/>
        </authorList>
    </citation>
    <scope>NUCLEOTIDE SEQUENCE</scope>
    <source>
        <strain evidence="2">KEN1</strain>
    </source>
</reference>
<comment type="caution">
    <text evidence="2">The sequence shown here is derived from an EMBL/GenBank/DDBJ whole genome shotgun (WGS) entry which is preliminary data.</text>
</comment>
<organism evidence="2">
    <name type="scientific">Sesamum latifolium</name>
    <dbReference type="NCBI Taxonomy" id="2727402"/>
    <lineage>
        <taxon>Eukaryota</taxon>
        <taxon>Viridiplantae</taxon>
        <taxon>Streptophyta</taxon>
        <taxon>Embryophyta</taxon>
        <taxon>Tracheophyta</taxon>
        <taxon>Spermatophyta</taxon>
        <taxon>Magnoliopsida</taxon>
        <taxon>eudicotyledons</taxon>
        <taxon>Gunneridae</taxon>
        <taxon>Pentapetalae</taxon>
        <taxon>asterids</taxon>
        <taxon>lamiids</taxon>
        <taxon>Lamiales</taxon>
        <taxon>Pedaliaceae</taxon>
        <taxon>Sesamum</taxon>
    </lineage>
</organism>
<evidence type="ECO:0000259" key="1">
    <source>
        <dbReference type="Pfam" id="PF13456"/>
    </source>
</evidence>
<accession>A0AAW2TF04</accession>